<dbReference type="GO" id="GO:0019773">
    <property type="term" value="C:proteasome core complex, alpha-subunit complex"/>
    <property type="evidence" value="ECO:0007669"/>
    <property type="project" value="UniProtKB-UniRule"/>
</dbReference>
<organism evidence="4 5">
    <name type="scientific">Babesia divergens</name>
    <dbReference type="NCBI Taxonomy" id="32595"/>
    <lineage>
        <taxon>Eukaryota</taxon>
        <taxon>Sar</taxon>
        <taxon>Alveolata</taxon>
        <taxon>Apicomplexa</taxon>
        <taxon>Aconoidasida</taxon>
        <taxon>Piroplasmida</taxon>
        <taxon>Babesiidae</taxon>
        <taxon>Babesia</taxon>
    </lineage>
</organism>
<protein>
    <submittedName>
        <fullName evidence="4">Proteasome A-type and B-type family protein</fullName>
    </submittedName>
</protein>
<evidence type="ECO:0000259" key="3">
    <source>
        <dbReference type="SMART" id="SM00948"/>
    </source>
</evidence>
<keyword evidence="5" id="KW-1185">Reference proteome</keyword>
<dbReference type="InterPro" id="IPR000426">
    <property type="entry name" value="Proteasome_asu_N"/>
</dbReference>
<dbReference type="AlphaFoldDB" id="A0AAD9GEC1"/>
<dbReference type="CDD" id="cd03750">
    <property type="entry name" value="proteasome_alpha_type_2"/>
    <property type="match status" value="1"/>
</dbReference>
<dbReference type="PROSITE" id="PS51475">
    <property type="entry name" value="PROTEASOME_ALPHA_2"/>
    <property type="match status" value="1"/>
</dbReference>
<dbReference type="Gene3D" id="3.60.20.10">
    <property type="entry name" value="Glutamine Phosphoribosylpyrophosphate, subunit 1, domain 1"/>
    <property type="match status" value="1"/>
</dbReference>
<reference evidence="4" key="1">
    <citation type="journal article" date="2014" name="Nucleic Acids Res.">
        <title>The evolutionary dynamics of variant antigen genes in Babesia reveal a history of genomic innovation underlying host-parasite interaction.</title>
        <authorList>
            <person name="Jackson A.P."/>
            <person name="Otto T.D."/>
            <person name="Darby A."/>
            <person name="Ramaprasad A."/>
            <person name="Xia D."/>
            <person name="Echaide I.E."/>
            <person name="Farber M."/>
            <person name="Gahlot S."/>
            <person name="Gamble J."/>
            <person name="Gupta D."/>
            <person name="Gupta Y."/>
            <person name="Jackson L."/>
            <person name="Malandrin L."/>
            <person name="Malas T.B."/>
            <person name="Moussa E."/>
            <person name="Nair M."/>
            <person name="Reid A.J."/>
            <person name="Sanders M."/>
            <person name="Sharma J."/>
            <person name="Tracey A."/>
            <person name="Quail M.A."/>
            <person name="Weir W."/>
            <person name="Wastling J.M."/>
            <person name="Hall N."/>
            <person name="Willadsen P."/>
            <person name="Lingelbach K."/>
            <person name="Shiels B."/>
            <person name="Tait A."/>
            <person name="Berriman M."/>
            <person name="Allred D.R."/>
            <person name="Pain A."/>
        </authorList>
    </citation>
    <scope>NUCLEOTIDE SEQUENCE</scope>
    <source>
        <strain evidence="4">1802A</strain>
    </source>
</reference>
<dbReference type="PANTHER" id="PTHR11599">
    <property type="entry name" value="PROTEASOME SUBUNIT ALPHA/BETA"/>
    <property type="match status" value="1"/>
</dbReference>
<gene>
    <name evidence="4" type="ORF">X943_002093</name>
</gene>
<evidence type="ECO:0000313" key="4">
    <source>
        <dbReference type="EMBL" id="KAK1936868.1"/>
    </source>
</evidence>
<comment type="similarity">
    <text evidence="2">Belongs to the peptidase T1A family.</text>
</comment>
<dbReference type="SMART" id="SM00948">
    <property type="entry name" value="Proteasome_A_N"/>
    <property type="match status" value="1"/>
</dbReference>
<dbReference type="InterPro" id="IPR029055">
    <property type="entry name" value="Ntn_hydrolases_N"/>
</dbReference>
<proteinExistence type="inferred from homology"/>
<sequence length="252" mass="27561">MSGDGEYNFSLTTFSPSGKLVQIENALAGVSRGAPTLVLRLYPYNKTAYNCLIGIKAKNGVVIASERATLSPLVEADSIYKIDHFTKNIGVVAAGMPADFRIVLKKGRKEAIKYKTLYGDEIPGSELVKEVASIMQEYTHSGGVRPFGISLLLASYDSEGPQLYQIDPSGAYFGWRATAIGGRMQNNMTFLEKRYNEELELEDAIHIAILTLKEGFEGEMTSDNIEIGVVGADGIFKILGKDDINDYLSEII</sequence>
<dbReference type="Proteomes" id="UP001195914">
    <property type="component" value="Unassembled WGS sequence"/>
</dbReference>
<keyword evidence="1 2" id="KW-0647">Proteasome</keyword>
<dbReference type="SUPFAM" id="SSF56235">
    <property type="entry name" value="N-terminal nucleophile aminohydrolases (Ntn hydrolases)"/>
    <property type="match status" value="1"/>
</dbReference>
<dbReference type="EMBL" id="JAHBMH010000034">
    <property type="protein sequence ID" value="KAK1936868.1"/>
    <property type="molecule type" value="Genomic_DNA"/>
</dbReference>
<dbReference type="InterPro" id="IPR001353">
    <property type="entry name" value="Proteasome_sua/b"/>
</dbReference>
<dbReference type="InterPro" id="IPR050115">
    <property type="entry name" value="Proteasome_alpha"/>
</dbReference>
<dbReference type="Pfam" id="PF10584">
    <property type="entry name" value="Proteasome_A_N"/>
    <property type="match status" value="1"/>
</dbReference>
<dbReference type="GO" id="GO:0006511">
    <property type="term" value="P:ubiquitin-dependent protein catabolic process"/>
    <property type="evidence" value="ECO:0007669"/>
    <property type="project" value="InterPro"/>
</dbReference>
<accession>A0AAD9GEC1</accession>
<evidence type="ECO:0000313" key="5">
    <source>
        <dbReference type="Proteomes" id="UP001195914"/>
    </source>
</evidence>
<feature type="domain" description="Proteasome alpha-type subunits" evidence="3">
    <location>
        <begin position="7"/>
        <end position="29"/>
    </location>
</feature>
<dbReference type="Pfam" id="PF00227">
    <property type="entry name" value="Proteasome"/>
    <property type="match status" value="1"/>
</dbReference>
<name>A0AAD9GEC1_BABDI</name>
<comment type="caution">
    <text evidence="4">The sequence shown here is derived from an EMBL/GenBank/DDBJ whole genome shotgun (WGS) entry which is preliminary data.</text>
</comment>
<reference evidence="4" key="2">
    <citation type="submission" date="2021-05" db="EMBL/GenBank/DDBJ databases">
        <authorList>
            <person name="Pain A."/>
        </authorList>
    </citation>
    <scope>NUCLEOTIDE SEQUENCE</scope>
    <source>
        <strain evidence="4">1802A</strain>
    </source>
</reference>
<evidence type="ECO:0000256" key="2">
    <source>
        <dbReference type="PROSITE-ProRule" id="PRU00808"/>
    </source>
</evidence>
<dbReference type="InterPro" id="IPR023332">
    <property type="entry name" value="Proteasome_alpha-type"/>
</dbReference>
<evidence type="ECO:0000256" key="1">
    <source>
        <dbReference type="ARBA" id="ARBA00022942"/>
    </source>
</evidence>